<dbReference type="PANTHER" id="PTHR23416:SF23">
    <property type="entry name" value="ACETYLTRANSFERASE C18B11.09C-RELATED"/>
    <property type="match status" value="1"/>
</dbReference>
<dbReference type="PROSITE" id="PS00101">
    <property type="entry name" value="HEXAPEP_TRANSFERASES"/>
    <property type="match status" value="1"/>
</dbReference>
<proteinExistence type="inferred from homology"/>
<evidence type="ECO:0000256" key="1">
    <source>
        <dbReference type="ARBA" id="ARBA00007274"/>
    </source>
</evidence>
<organism evidence="6 7">
    <name type="scientific">Paraoerskovia marina</name>
    <dbReference type="NCBI Taxonomy" id="545619"/>
    <lineage>
        <taxon>Bacteria</taxon>
        <taxon>Bacillati</taxon>
        <taxon>Actinomycetota</taxon>
        <taxon>Actinomycetes</taxon>
        <taxon>Micrococcales</taxon>
        <taxon>Cellulomonadaceae</taxon>
        <taxon>Paraoerskovia</taxon>
    </lineage>
</organism>
<accession>A0A1H1RY89</accession>
<evidence type="ECO:0000256" key="4">
    <source>
        <dbReference type="ARBA" id="ARBA00023315"/>
    </source>
</evidence>
<dbReference type="GO" id="GO:0005829">
    <property type="term" value="C:cytosol"/>
    <property type="evidence" value="ECO:0007669"/>
    <property type="project" value="TreeGrafter"/>
</dbReference>
<dbReference type="InterPro" id="IPR024688">
    <property type="entry name" value="Mac_dom"/>
</dbReference>
<evidence type="ECO:0000259" key="5">
    <source>
        <dbReference type="SMART" id="SM01266"/>
    </source>
</evidence>
<dbReference type="eggNOG" id="COG0110">
    <property type="taxonomic scope" value="Bacteria"/>
</dbReference>
<dbReference type="Pfam" id="PF00132">
    <property type="entry name" value="Hexapep"/>
    <property type="match status" value="1"/>
</dbReference>
<dbReference type="Proteomes" id="UP000185663">
    <property type="component" value="Chromosome I"/>
</dbReference>
<dbReference type="InterPro" id="IPR001451">
    <property type="entry name" value="Hexapep"/>
</dbReference>
<evidence type="ECO:0000256" key="2">
    <source>
        <dbReference type="ARBA" id="ARBA00022679"/>
    </source>
</evidence>
<dbReference type="RefSeq" id="WP_083372107.1">
    <property type="nucleotide sequence ID" value="NZ_LT629776.1"/>
</dbReference>
<dbReference type="STRING" id="545619.SAMN04489860_1481"/>
<dbReference type="SUPFAM" id="SSF51161">
    <property type="entry name" value="Trimeric LpxA-like enzymes"/>
    <property type="match status" value="1"/>
</dbReference>
<dbReference type="CDD" id="cd03357">
    <property type="entry name" value="LbH_MAT_GAT"/>
    <property type="match status" value="1"/>
</dbReference>
<evidence type="ECO:0000313" key="7">
    <source>
        <dbReference type="Proteomes" id="UP000185663"/>
    </source>
</evidence>
<dbReference type="InterPro" id="IPR051159">
    <property type="entry name" value="Hexapeptide_acetyltransf"/>
</dbReference>
<evidence type="ECO:0000313" key="6">
    <source>
        <dbReference type="EMBL" id="SDS40722.1"/>
    </source>
</evidence>
<dbReference type="InterPro" id="IPR018357">
    <property type="entry name" value="Hexapep_transf_CS"/>
</dbReference>
<feature type="domain" description="Maltose/galactoside acetyltransferase" evidence="5">
    <location>
        <begin position="16"/>
        <end position="71"/>
    </location>
</feature>
<keyword evidence="4" id="KW-0012">Acyltransferase</keyword>
<dbReference type="EMBL" id="LT629776">
    <property type="protein sequence ID" value="SDS40722.1"/>
    <property type="molecule type" value="Genomic_DNA"/>
</dbReference>
<gene>
    <name evidence="6" type="ORF">SAMN04489860_1481</name>
</gene>
<name>A0A1H1RY89_9CELL</name>
<dbReference type="AlphaFoldDB" id="A0A1H1RY89"/>
<dbReference type="GO" id="GO:0016407">
    <property type="term" value="F:acetyltransferase activity"/>
    <property type="evidence" value="ECO:0007669"/>
    <property type="project" value="InterPro"/>
</dbReference>
<comment type="similarity">
    <text evidence="1">Belongs to the transferase hexapeptide repeat family.</text>
</comment>
<sequence length="220" mass="23696">MHHDEGTPEDVDREVRRRMDAHELYDGARSATLMSEQERAKDLEFDYNHTRPAQRAERARILGELLGAVGTGVWVEPPLRVAYGYRIRLGDDVYVNAGLNVVDDVDVEIGARTMLAPNVVISTTGHPVHPELRTGGVQFSAPVRIGADVWVGSGAVILPGVEIGDGAVVAAGAVVAGHVPARTVVGGVPARVLRAITEDDREWAYRPPRTLPSPGPEPHS</sequence>
<keyword evidence="3" id="KW-0677">Repeat</keyword>
<dbReference type="Gene3D" id="2.160.10.10">
    <property type="entry name" value="Hexapeptide repeat proteins"/>
    <property type="match status" value="1"/>
</dbReference>
<protein>
    <submittedName>
        <fullName evidence="6">Galactoside O-acetyltransferase</fullName>
    </submittedName>
</protein>
<dbReference type="GO" id="GO:0008374">
    <property type="term" value="F:O-acyltransferase activity"/>
    <property type="evidence" value="ECO:0007669"/>
    <property type="project" value="TreeGrafter"/>
</dbReference>
<dbReference type="Pfam" id="PF12464">
    <property type="entry name" value="Mac"/>
    <property type="match status" value="1"/>
</dbReference>
<reference evidence="6 7" key="1">
    <citation type="submission" date="2016-10" db="EMBL/GenBank/DDBJ databases">
        <authorList>
            <person name="de Groot N.N."/>
        </authorList>
    </citation>
    <scope>NUCLEOTIDE SEQUENCE [LARGE SCALE GENOMIC DNA]</scope>
    <source>
        <strain evidence="6 7">DSM 22126</strain>
    </source>
</reference>
<keyword evidence="2 6" id="KW-0808">Transferase</keyword>
<dbReference type="SMART" id="SM01266">
    <property type="entry name" value="Mac"/>
    <property type="match status" value="1"/>
</dbReference>
<evidence type="ECO:0000256" key="3">
    <source>
        <dbReference type="ARBA" id="ARBA00022737"/>
    </source>
</evidence>
<dbReference type="FunFam" id="2.160.10.10:FF:000025">
    <property type="entry name" value="Hexapeptide-repeat containing-acetyltransferase"/>
    <property type="match status" value="1"/>
</dbReference>
<dbReference type="OrthoDB" id="2643438at2"/>
<keyword evidence="7" id="KW-1185">Reference proteome</keyword>
<dbReference type="InterPro" id="IPR011004">
    <property type="entry name" value="Trimer_LpxA-like_sf"/>
</dbReference>
<dbReference type="PANTHER" id="PTHR23416">
    <property type="entry name" value="SIALIC ACID SYNTHASE-RELATED"/>
    <property type="match status" value="1"/>
</dbReference>